<reference evidence="3 4" key="1">
    <citation type="journal article" date="2024" name="IMA Fungus">
        <title>Apiospora arundinis, a panoply of carbohydrate-active enzymes and secondary metabolites.</title>
        <authorList>
            <person name="Sorensen T."/>
            <person name="Petersen C."/>
            <person name="Muurmann A.T."/>
            <person name="Christiansen J.V."/>
            <person name="Brundto M.L."/>
            <person name="Overgaard C.K."/>
            <person name="Boysen A.T."/>
            <person name="Wollenberg R.D."/>
            <person name="Larsen T.O."/>
            <person name="Sorensen J.L."/>
            <person name="Nielsen K.L."/>
            <person name="Sondergaard T.E."/>
        </authorList>
    </citation>
    <scope>NUCLEOTIDE SEQUENCE [LARGE SCALE GENOMIC DNA]</scope>
    <source>
        <strain evidence="3 4">AAU 773</strain>
    </source>
</reference>
<gene>
    <name evidence="3" type="ORF">PGQ11_013499</name>
</gene>
<keyword evidence="2" id="KW-0812">Transmembrane</keyword>
<proteinExistence type="predicted"/>
<evidence type="ECO:0000256" key="2">
    <source>
        <dbReference type="SAM" id="Phobius"/>
    </source>
</evidence>
<feature type="region of interest" description="Disordered" evidence="1">
    <location>
        <begin position="656"/>
        <end position="676"/>
    </location>
</feature>
<keyword evidence="4" id="KW-1185">Reference proteome</keyword>
<protein>
    <submittedName>
        <fullName evidence="3">Uncharacterized protein</fullName>
    </submittedName>
</protein>
<organism evidence="3 4">
    <name type="scientific">Apiospora arundinis</name>
    <dbReference type="NCBI Taxonomy" id="335852"/>
    <lineage>
        <taxon>Eukaryota</taxon>
        <taxon>Fungi</taxon>
        <taxon>Dikarya</taxon>
        <taxon>Ascomycota</taxon>
        <taxon>Pezizomycotina</taxon>
        <taxon>Sordariomycetes</taxon>
        <taxon>Xylariomycetidae</taxon>
        <taxon>Amphisphaeriales</taxon>
        <taxon>Apiosporaceae</taxon>
        <taxon>Apiospora</taxon>
    </lineage>
</organism>
<feature type="transmembrane region" description="Helical" evidence="2">
    <location>
        <begin position="35"/>
        <end position="52"/>
    </location>
</feature>
<keyword evidence="2" id="KW-1133">Transmembrane helix</keyword>
<evidence type="ECO:0000256" key="1">
    <source>
        <dbReference type="SAM" id="MobiDB-lite"/>
    </source>
</evidence>
<accession>A0ABR2HQ74</accession>
<dbReference type="EMBL" id="JAPCWZ010000009">
    <property type="protein sequence ID" value="KAK8851020.1"/>
    <property type="molecule type" value="Genomic_DNA"/>
</dbReference>
<evidence type="ECO:0000313" key="3">
    <source>
        <dbReference type="EMBL" id="KAK8851020.1"/>
    </source>
</evidence>
<feature type="transmembrane region" description="Helical" evidence="2">
    <location>
        <begin position="554"/>
        <end position="579"/>
    </location>
</feature>
<feature type="transmembrane region" description="Helical" evidence="2">
    <location>
        <begin position="111"/>
        <end position="131"/>
    </location>
</feature>
<keyword evidence="2" id="KW-0472">Membrane</keyword>
<sequence length="676" mass="75706">MEVDSPVYLGLWTNWSRGSAVTGATLTTTRSNGNFLIAFTALFVPFVTSRIWRIFAITFHQYYSNSEAQHTVHQQRQVVLRNSYSPESGLLSFVRLVWAWRRTSRQAWSRLVPLTLFALCFSGVMVVAGGFSSRIETSSEVLLKGDNCSAPSTENFGNIILANINVGYWASFANNMQNYAQQCYSSFNSSTLLPECSRYPASALPTEVMNYIAPCPFNGGSCRRNNSNLRLDTGHLNSNDMFGLNAPKDETLTFRYVLHCAPLDTENRTQNLTFSNRNFTTYNYGSPHLDNHTYMVPDLATQYGKWPSGEIQNADNFLLSTRGYEKTPSSISPWIPRPASPEYQGDTTLYFLSGNGVWFMSPTEDDWYRATVPDSTFTRGNLTGVRQRYRPDEAASPLGCVEQYQWCRDPAQGQCGELAGEVGALYSAGPLFGLTDKDLDLDRPTSRSKSGSLLIWTYLMLGSRSLGVFIDSLSSSSLASVISLSQGNILQIEKNQWQLDVTKWWHIMLAGFQAKVVNTAQGSANAPFQPSTYKPENELEWNLCRNQKIRSTQYANFSVLGLVITYTIGALIIMISFGVEPVLNMLQKRGWYSKYAYLEWQGETAIQLHRVAQDQLGHGEWSHCDDRIPITRPDDLLAPFDITDPKHPVLARTLEKASAEDVPVGKPSHDLPNITS</sequence>
<comment type="caution">
    <text evidence="3">The sequence shown here is derived from an EMBL/GenBank/DDBJ whole genome shotgun (WGS) entry which is preliminary data.</text>
</comment>
<dbReference type="Proteomes" id="UP001390339">
    <property type="component" value="Unassembled WGS sequence"/>
</dbReference>
<evidence type="ECO:0000313" key="4">
    <source>
        <dbReference type="Proteomes" id="UP001390339"/>
    </source>
</evidence>
<name>A0ABR2HQ74_9PEZI</name>